<feature type="non-terminal residue" evidence="1">
    <location>
        <position position="1"/>
    </location>
</feature>
<evidence type="ECO:0000313" key="1">
    <source>
        <dbReference type="EMBL" id="KAG6583505.1"/>
    </source>
</evidence>
<gene>
    <name evidence="1" type="ORF">SDJN03_19437</name>
</gene>
<keyword evidence="2" id="KW-1185">Reference proteome</keyword>
<name>A0AAV6MN50_9ROSI</name>
<dbReference type="AlphaFoldDB" id="A0AAV6MN50"/>
<organism evidence="1 2">
    <name type="scientific">Cucurbita argyrosperma subsp. sororia</name>
    <dbReference type="NCBI Taxonomy" id="37648"/>
    <lineage>
        <taxon>Eukaryota</taxon>
        <taxon>Viridiplantae</taxon>
        <taxon>Streptophyta</taxon>
        <taxon>Embryophyta</taxon>
        <taxon>Tracheophyta</taxon>
        <taxon>Spermatophyta</taxon>
        <taxon>Magnoliopsida</taxon>
        <taxon>eudicotyledons</taxon>
        <taxon>Gunneridae</taxon>
        <taxon>Pentapetalae</taxon>
        <taxon>rosids</taxon>
        <taxon>fabids</taxon>
        <taxon>Cucurbitales</taxon>
        <taxon>Cucurbitaceae</taxon>
        <taxon>Cucurbiteae</taxon>
        <taxon>Cucurbita</taxon>
    </lineage>
</organism>
<reference evidence="1 2" key="1">
    <citation type="journal article" date="2021" name="Hortic Res">
        <title>The domestication of Cucurbita argyrosperma as revealed by the genome of its wild relative.</title>
        <authorList>
            <person name="Barrera-Redondo J."/>
            <person name="Sanchez-de la Vega G."/>
            <person name="Aguirre-Liguori J.A."/>
            <person name="Castellanos-Morales G."/>
            <person name="Gutierrez-Guerrero Y.T."/>
            <person name="Aguirre-Dugua X."/>
            <person name="Aguirre-Planter E."/>
            <person name="Tenaillon M.I."/>
            <person name="Lira-Saade R."/>
            <person name="Eguiarte L.E."/>
        </authorList>
    </citation>
    <scope>NUCLEOTIDE SEQUENCE [LARGE SCALE GENOMIC DNA]</scope>
    <source>
        <strain evidence="1">JBR-2021</strain>
    </source>
</reference>
<protein>
    <submittedName>
        <fullName evidence="1">Uncharacterized protein</fullName>
    </submittedName>
</protein>
<comment type="caution">
    <text evidence="1">The sequence shown here is derived from an EMBL/GenBank/DDBJ whole genome shotgun (WGS) entry which is preliminary data.</text>
</comment>
<accession>A0AAV6MN50</accession>
<evidence type="ECO:0000313" key="2">
    <source>
        <dbReference type="Proteomes" id="UP000685013"/>
    </source>
</evidence>
<proteinExistence type="predicted"/>
<sequence>MDNFYSAAITMVSVVRKIAKQGVTDVEDPDIVSIANQFHTRARACSSVPSLDLKLAKWLKFGCIRACIMIPLENRSTAAYWILEWFAMSYWDFYDELQYY</sequence>
<dbReference type="Proteomes" id="UP000685013">
    <property type="component" value="Chromosome 13"/>
</dbReference>
<dbReference type="EMBL" id="JAGKQH010000013">
    <property type="protein sequence ID" value="KAG6583505.1"/>
    <property type="molecule type" value="Genomic_DNA"/>
</dbReference>